<dbReference type="SUPFAM" id="SSF55729">
    <property type="entry name" value="Acyl-CoA N-acyltransferases (Nat)"/>
    <property type="match status" value="1"/>
</dbReference>
<proteinExistence type="predicted"/>
<reference evidence="3" key="1">
    <citation type="submission" date="2021-04" db="EMBL/GenBank/DDBJ databases">
        <title>Genome based classification of Actinospica acidithermotolerans sp. nov., an actinobacterium isolated from an Indonesian hot spring.</title>
        <authorList>
            <person name="Kusuma A.B."/>
            <person name="Putra K.E."/>
            <person name="Nafisah S."/>
            <person name="Loh J."/>
            <person name="Nouioui I."/>
            <person name="Goodfellow M."/>
        </authorList>
    </citation>
    <scope>NUCLEOTIDE SEQUENCE</scope>
    <source>
        <strain evidence="3">DSM 45618</strain>
    </source>
</reference>
<comment type="caution">
    <text evidence="3">The sequence shown here is derived from an EMBL/GenBank/DDBJ whole genome shotgun (WGS) entry which is preliminary data.</text>
</comment>
<gene>
    <name evidence="3" type="ORF">KGA66_24660</name>
</gene>
<dbReference type="PANTHER" id="PTHR43441:SF10">
    <property type="entry name" value="ACETYLTRANSFERASE"/>
    <property type="match status" value="1"/>
</dbReference>
<dbReference type="Proteomes" id="UP000677913">
    <property type="component" value="Unassembled WGS sequence"/>
</dbReference>
<organism evidence="3 4">
    <name type="scientific">Actinocrinis puniceicyclus</name>
    <dbReference type="NCBI Taxonomy" id="977794"/>
    <lineage>
        <taxon>Bacteria</taxon>
        <taxon>Bacillati</taxon>
        <taxon>Actinomycetota</taxon>
        <taxon>Actinomycetes</taxon>
        <taxon>Catenulisporales</taxon>
        <taxon>Actinospicaceae</taxon>
        <taxon>Actinocrinis</taxon>
    </lineage>
</organism>
<dbReference type="AlphaFoldDB" id="A0A8J7WT28"/>
<feature type="region of interest" description="Disordered" evidence="1">
    <location>
        <begin position="1"/>
        <end position="23"/>
    </location>
</feature>
<evidence type="ECO:0000313" key="3">
    <source>
        <dbReference type="EMBL" id="MBS2966260.1"/>
    </source>
</evidence>
<sequence length="237" mass="25673">PGQSLSSGRSGESGGPGKPRAHRLGSVSVAPLTWEFAVAGAWLMTRALSTPPVIPTGSVSGAPQPVLPAAQGLQLRPWEPADAAVFLSAYQDAEIRRWHTRRPLTEAHVREWFDAYQQDWEREKGGHWAIARDDGAVLGRIATRGWDFDDGVAGVAYWVLPAARGAGVATCAVTALSAWALAEIGFCRLYLDHSTRNHASCRVAVKSGYLLEGTKRSAAVHDDGRHDMHLHARIRQD</sequence>
<evidence type="ECO:0000313" key="4">
    <source>
        <dbReference type="Proteomes" id="UP000677913"/>
    </source>
</evidence>
<feature type="non-terminal residue" evidence="3">
    <location>
        <position position="1"/>
    </location>
</feature>
<dbReference type="CDD" id="cd04301">
    <property type="entry name" value="NAT_SF"/>
    <property type="match status" value="1"/>
</dbReference>
<dbReference type="PANTHER" id="PTHR43441">
    <property type="entry name" value="RIBOSOMAL-PROTEIN-SERINE ACETYLTRANSFERASE"/>
    <property type="match status" value="1"/>
</dbReference>
<dbReference type="GO" id="GO:0008999">
    <property type="term" value="F:protein-N-terminal-alanine acetyltransferase activity"/>
    <property type="evidence" value="ECO:0007669"/>
    <property type="project" value="TreeGrafter"/>
</dbReference>
<feature type="compositionally biased region" description="Low complexity" evidence="1">
    <location>
        <begin position="1"/>
        <end position="10"/>
    </location>
</feature>
<dbReference type="EMBL" id="JAGSXH010000134">
    <property type="protein sequence ID" value="MBS2966260.1"/>
    <property type="molecule type" value="Genomic_DNA"/>
</dbReference>
<dbReference type="Pfam" id="PF13302">
    <property type="entry name" value="Acetyltransf_3"/>
    <property type="match status" value="1"/>
</dbReference>
<keyword evidence="4" id="KW-1185">Reference proteome</keyword>
<dbReference type="InterPro" id="IPR051908">
    <property type="entry name" value="Ribosomal_N-acetyltransferase"/>
</dbReference>
<feature type="domain" description="N-acetyltransferase" evidence="2">
    <location>
        <begin position="73"/>
        <end position="237"/>
    </location>
</feature>
<name>A0A8J7WT28_9ACTN</name>
<dbReference type="InterPro" id="IPR016181">
    <property type="entry name" value="Acyl_CoA_acyltransferase"/>
</dbReference>
<dbReference type="Gene3D" id="3.40.630.30">
    <property type="match status" value="1"/>
</dbReference>
<dbReference type="InterPro" id="IPR000182">
    <property type="entry name" value="GNAT_dom"/>
</dbReference>
<dbReference type="PROSITE" id="PS51186">
    <property type="entry name" value="GNAT"/>
    <property type="match status" value="1"/>
</dbReference>
<accession>A0A8J7WT28</accession>
<evidence type="ECO:0000259" key="2">
    <source>
        <dbReference type="PROSITE" id="PS51186"/>
    </source>
</evidence>
<evidence type="ECO:0000256" key="1">
    <source>
        <dbReference type="SAM" id="MobiDB-lite"/>
    </source>
</evidence>
<dbReference type="GO" id="GO:1990189">
    <property type="term" value="F:protein N-terminal-serine acetyltransferase activity"/>
    <property type="evidence" value="ECO:0007669"/>
    <property type="project" value="TreeGrafter"/>
</dbReference>
<dbReference type="GO" id="GO:0005737">
    <property type="term" value="C:cytoplasm"/>
    <property type="evidence" value="ECO:0007669"/>
    <property type="project" value="TreeGrafter"/>
</dbReference>
<protein>
    <submittedName>
        <fullName evidence="3">GNAT family N-acetyltransferase</fullName>
    </submittedName>
</protein>